<gene>
    <name evidence="3" type="ORF">OHM77_06850</name>
</gene>
<evidence type="ECO:0000256" key="2">
    <source>
        <dbReference type="SAM" id="SignalP"/>
    </source>
</evidence>
<dbReference type="Proteomes" id="UP001234916">
    <property type="component" value="Chromosome"/>
</dbReference>
<protein>
    <recommendedName>
        <fullName evidence="4">DUF5666 domain-containing protein</fullName>
    </recommendedName>
</protein>
<name>A0AA49FNB5_9PROT</name>
<feature type="chain" id="PRO_5041287448" description="DUF5666 domain-containing protein" evidence="2">
    <location>
        <begin position="23"/>
        <end position="153"/>
    </location>
</feature>
<dbReference type="KEGG" id="npv:OHM77_06850"/>
<dbReference type="EMBL" id="CP107246">
    <property type="protein sequence ID" value="WIM06979.1"/>
    <property type="molecule type" value="Genomic_DNA"/>
</dbReference>
<sequence length="153" mass="16270">MTAGRMPILRIGLLFGALPILAAFAENAAAEPLGRLFFTPERRAALERQRQLNIQEAQTLEGATMTLDGVVVRSTGKRTVWINSRAQHDDDAPSGVTADLSAREPGGAILSVGEETPAQLKVGESINRATRETASGLADGQISVRRPSAPARK</sequence>
<feature type="region of interest" description="Disordered" evidence="1">
    <location>
        <begin position="131"/>
        <end position="153"/>
    </location>
</feature>
<keyword evidence="2" id="KW-0732">Signal</keyword>
<evidence type="ECO:0008006" key="4">
    <source>
        <dbReference type="Google" id="ProtNLM"/>
    </source>
</evidence>
<evidence type="ECO:0000313" key="3">
    <source>
        <dbReference type="EMBL" id="WIM06979.1"/>
    </source>
</evidence>
<proteinExistence type="predicted"/>
<accession>A0AA49FNB5</accession>
<reference evidence="3" key="1">
    <citation type="journal article" date="2023" name="Nat. Microbiol.">
        <title>Enrichment and characterization of a nitric oxide-reducing microbial community in a continuous bioreactor.</title>
        <authorList>
            <person name="Garrido-Amador P."/>
            <person name="Stortenbeker N."/>
            <person name="Wessels H.J.C.T."/>
            <person name="Speth D.R."/>
            <person name="Garcia-Heredia I."/>
            <person name="Kartal B."/>
        </authorList>
    </citation>
    <scope>NUCLEOTIDE SEQUENCE</scope>
    <source>
        <strain evidence="3">MAG1</strain>
    </source>
</reference>
<evidence type="ECO:0000256" key="1">
    <source>
        <dbReference type="SAM" id="MobiDB-lite"/>
    </source>
</evidence>
<feature type="signal peptide" evidence="2">
    <location>
        <begin position="1"/>
        <end position="22"/>
    </location>
</feature>
<dbReference type="AlphaFoldDB" id="A0AA49FNB5"/>
<organism evidence="3">
    <name type="scientific">Candidatus Nitricoxidivorans perseverans</name>
    <dbReference type="NCBI Taxonomy" id="2975601"/>
    <lineage>
        <taxon>Bacteria</taxon>
        <taxon>Pseudomonadati</taxon>
        <taxon>Pseudomonadota</taxon>
        <taxon>Betaproteobacteria</taxon>
        <taxon>Nitrosomonadales</taxon>
        <taxon>Sterolibacteriaceae</taxon>
        <taxon>Candidatus Nitricoxidivorans</taxon>
    </lineage>
</organism>